<evidence type="ECO:0008006" key="6">
    <source>
        <dbReference type="Google" id="ProtNLM"/>
    </source>
</evidence>
<dbReference type="PANTHER" id="PTHR47447">
    <property type="entry name" value="OS03G0856100 PROTEIN"/>
    <property type="match status" value="1"/>
</dbReference>
<dbReference type="Pfam" id="PF01535">
    <property type="entry name" value="PPR"/>
    <property type="match status" value="2"/>
</dbReference>
<evidence type="ECO:0000256" key="3">
    <source>
        <dbReference type="PROSITE-ProRule" id="PRU00708"/>
    </source>
</evidence>
<sequence length="618" mass="70641">MATMPNSPDWSLACVHCNQRIHHHLIPFNSSSIIKSKSFLFLSFLSSTSRLLVSSTSSSCKQPILEDASSHSPPVAELELKLQDLELPKTTKIEDSNGLICTMFKDPKNHQLGFEYYQKAKELPEFRPQNATIKHLVRYLIRSKSWNSIWSLCEDFEKFHVYPDSSTCCKLISSCIRARKFKLVNKIIDLLKCGDGTQGIVVLAFETAMRGYNKLHMYKSTIEMYEDMKSAGILLDPGCYCQIMEAYMKIGNNDRVVALFQEFEMKVDWTPFLPQIYRILCESLGRSGRAFEALEFFRDMTKKGFPEDSSFYSTLICAFADIKDVKMAEELMIEAEGKKMLKDPATYLKLVLMYIEQGMMEKTLDVAAVMRRMNIKVSDCILCAIVNGYSKKRGLSHTVKVYEDLISEGCEPGQVTYASIINVYCRLGLHSRAEEVFSEMEQKGIYKCMVAYSSIIAMYGKTDRIRDAMRLVAKMKERGCAPNVWIYNSLLDMHGKVVNLRQVEKIWKEMKRRKVVPDRVSYTSIINAYNKAKELEKCVEYFEEYRLNGGGIDKAMAAIMVGVFSKTNNVNELVKLLQDLNAEGIQLDGRLYRSSLNALRDSGMQAQAKWLLQSFEAR</sequence>
<feature type="repeat" description="PPR" evidence="3">
    <location>
        <begin position="413"/>
        <end position="447"/>
    </location>
</feature>
<dbReference type="KEGG" id="dcr:108193611"/>
<evidence type="ECO:0000256" key="2">
    <source>
        <dbReference type="ARBA" id="ARBA00022737"/>
    </source>
</evidence>
<keyword evidence="2" id="KW-0677">Repeat</keyword>
<dbReference type="Pfam" id="PF13041">
    <property type="entry name" value="PPR_2"/>
    <property type="match status" value="1"/>
</dbReference>
<proteinExistence type="inferred from homology"/>
<dbReference type="Proteomes" id="UP000077755">
    <property type="component" value="Chromosome 7"/>
</dbReference>
<dbReference type="Pfam" id="PF12854">
    <property type="entry name" value="PPR_1"/>
    <property type="match status" value="1"/>
</dbReference>
<feature type="repeat" description="PPR" evidence="3">
    <location>
        <begin position="518"/>
        <end position="552"/>
    </location>
</feature>
<evidence type="ECO:0000313" key="4">
    <source>
        <dbReference type="EMBL" id="WOH07552.1"/>
    </source>
</evidence>
<dbReference type="PANTHER" id="PTHR47447:SF21">
    <property type="entry name" value="PENTACOTRIPEPTIDE-REPEAT REGION OF PRORP DOMAIN-CONTAINING PROTEIN"/>
    <property type="match status" value="1"/>
</dbReference>
<dbReference type="InterPro" id="IPR002885">
    <property type="entry name" value="PPR_rpt"/>
</dbReference>
<evidence type="ECO:0000313" key="5">
    <source>
        <dbReference type="Proteomes" id="UP000077755"/>
    </source>
</evidence>
<feature type="repeat" description="PPR" evidence="3">
    <location>
        <begin position="448"/>
        <end position="482"/>
    </location>
</feature>
<reference evidence="4" key="1">
    <citation type="journal article" date="2016" name="Nat. Genet.">
        <title>A high-quality carrot genome assembly provides new insights into carotenoid accumulation and asterid genome evolution.</title>
        <authorList>
            <person name="Iorizzo M."/>
            <person name="Ellison S."/>
            <person name="Senalik D."/>
            <person name="Zeng P."/>
            <person name="Satapoomin P."/>
            <person name="Huang J."/>
            <person name="Bowman M."/>
            <person name="Iovene M."/>
            <person name="Sanseverino W."/>
            <person name="Cavagnaro P."/>
            <person name="Yildiz M."/>
            <person name="Macko-Podgorni A."/>
            <person name="Moranska E."/>
            <person name="Grzebelus E."/>
            <person name="Grzebelus D."/>
            <person name="Ashrafi H."/>
            <person name="Zheng Z."/>
            <person name="Cheng S."/>
            <person name="Spooner D."/>
            <person name="Van Deynze A."/>
            <person name="Simon P."/>
        </authorList>
    </citation>
    <scope>NUCLEOTIDE SEQUENCE</scope>
    <source>
        <tissue evidence="4">Leaf</tissue>
    </source>
</reference>
<organism evidence="4 5">
    <name type="scientific">Daucus carota subsp. sativus</name>
    <name type="common">Carrot</name>
    <dbReference type="NCBI Taxonomy" id="79200"/>
    <lineage>
        <taxon>Eukaryota</taxon>
        <taxon>Viridiplantae</taxon>
        <taxon>Streptophyta</taxon>
        <taxon>Embryophyta</taxon>
        <taxon>Tracheophyta</taxon>
        <taxon>Spermatophyta</taxon>
        <taxon>Magnoliopsida</taxon>
        <taxon>eudicotyledons</taxon>
        <taxon>Gunneridae</taxon>
        <taxon>Pentapetalae</taxon>
        <taxon>asterids</taxon>
        <taxon>campanulids</taxon>
        <taxon>Apiales</taxon>
        <taxon>Apiaceae</taxon>
        <taxon>Apioideae</taxon>
        <taxon>Scandiceae</taxon>
        <taxon>Daucinae</taxon>
        <taxon>Daucus</taxon>
        <taxon>Daucus sect. Daucus</taxon>
    </lineage>
</organism>
<dbReference type="Gene3D" id="1.25.40.10">
    <property type="entry name" value="Tetratricopeptide repeat domain"/>
    <property type="match status" value="4"/>
</dbReference>
<name>A0AAF1B898_DAUCS</name>
<dbReference type="NCBIfam" id="TIGR00756">
    <property type="entry name" value="PPR"/>
    <property type="match status" value="4"/>
</dbReference>
<dbReference type="EMBL" id="CP093349">
    <property type="protein sequence ID" value="WOH07552.1"/>
    <property type="molecule type" value="Genomic_DNA"/>
</dbReference>
<gene>
    <name evidence="4" type="ORF">DCAR_0726984</name>
</gene>
<dbReference type="AlphaFoldDB" id="A0AAF1B898"/>
<protein>
    <recommendedName>
        <fullName evidence="6">Pentacotripeptide-repeat region of PRORP domain-containing protein</fullName>
    </recommendedName>
</protein>
<feature type="repeat" description="PPR" evidence="3">
    <location>
        <begin position="273"/>
        <end position="307"/>
    </location>
</feature>
<accession>A0AAF1B898</accession>
<keyword evidence="5" id="KW-1185">Reference proteome</keyword>
<feature type="repeat" description="PPR" evidence="3">
    <location>
        <begin position="483"/>
        <end position="517"/>
    </location>
</feature>
<evidence type="ECO:0000256" key="1">
    <source>
        <dbReference type="ARBA" id="ARBA00007626"/>
    </source>
</evidence>
<comment type="similarity">
    <text evidence="1">Belongs to the PPR family. P subfamily.</text>
</comment>
<dbReference type="InterPro" id="IPR011990">
    <property type="entry name" value="TPR-like_helical_dom_sf"/>
</dbReference>
<reference evidence="4" key="2">
    <citation type="submission" date="2022-03" db="EMBL/GenBank/DDBJ databases">
        <title>Draft title - Genomic analysis of global carrot germplasm unveils the trajectory of domestication and the origin of high carotenoid orange carrot.</title>
        <authorList>
            <person name="Iorizzo M."/>
            <person name="Ellison S."/>
            <person name="Senalik D."/>
            <person name="Macko-Podgorni A."/>
            <person name="Grzebelus D."/>
            <person name="Bostan H."/>
            <person name="Rolling W."/>
            <person name="Curaba J."/>
            <person name="Simon P."/>
        </authorList>
    </citation>
    <scope>NUCLEOTIDE SEQUENCE</scope>
    <source>
        <tissue evidence="4">Leaf</tissue>
    </source>
</reference>
<dbReference type="PROSITE" id="PS51375">
    <property type="entry name" value="PPR"/>
    <property type="match status" value="5"/>
</dbReference>